<dbReference type="Gene3D" id="3.90.1150.10">
    <property type="entry name" value="Aspartate Aminotransferase, domain 1"/>
    <property type="match status" value="1"/>
</dbReference>
<name>A0ABT2S5Z7_9FIRM</name>
<evidence type="ECO:0000256" key="2">
    <source>
        <dbReference type="ARBA" id="ARBA00022898"/>
    </source>
</evidence>
<evidence type="ECO:0000313" key="6">
    <source>
        <dbReference type="Proteomes" id="UP001207605"/>
    </source>
</evidence>
<dbReference type="EC" id="2.6.1.-" evidence="3"/>
<dbReference type="Proteomes" id="UP001207605">
    <property type="component" value="Unassembled WGS sequence"/>
</dbReference>
<dbReference type="InterPro" id="IPR004838">
    <property type="entry name" value="NHTrfase_class1_PyrdxlP-BS"/>
</dbReference>
<dbReference type="InterPro" id="IPR004839">
    <property type="entry name" value="Aminotransferase_I/II_large"/>
</dbReference>
<evidence type="ECO:0000256" key="3">
    <source>
        <dbReference type="RuleBase" id="RU000481"/>
    </source>
</evidence>
<proteinExistence type="inferred from homology"/>
<dbReference type="CDD" id="cd00609">
    <property type="entry name" value="AAT_like"/>
    <property type="match status" value="1"/>
</dbReference>
<dbReference type="PANTHER" id="PTHR42885:SF1">
    <property type="entry name" value="THREONINE-PHOSPHATE DECARBOXYLASE"/>
    <property type="match status" value="1"/>
</dbReference>
<keyword evidence="2" id="KW-0663">Pyridoxal phosphate</keyword>
<dbReference type="InterPro" id="IPR015422">
    <property type="entry name" value="PyrdxlP-dep_Trfase_small"/>
</dbReference>
<evidence type="ECO:0000256" key="1">
    <source>
        <dbReference type="ARBA" id="ARBA00001933"/>
    </source>
</evidence>
<dbReference type="GO" id="GO:0008483">
    <property type="term" value="F:transaminase activity"/>
    <property type="evidence" value="ECO:0007669"/>
    <property type="project" value="UniProtKB-KW"/>
</dbReference>
<dbReference type="SUPFAM" id="SSF53383">
    <property type="entry name" value="PLP-dependent transferases"/>
    <property type="match status" value="1"/>
</dbReference>
<dbReference type="InterPro" id="IPR015424">
    <property type="entry name" value="PyrdxlP-dep_Trfase"/>
</dbReference>
<evidence type="ECO:0000259" key="4">
    <source>
        <dbReference type="Pfam" id="PF00155"/>
    </source>
</evidence>
<accession>A0ABT2S5Z7</accession>
<dbReference type="PANTHER" id="PTHR42885">
    <property type="entry name" value="HISTIDINOL-PHOSPHATE AMINOTRANSFERASE-RELATED"/>
    <property type="match status" value="1"/>
</dbReference>
<feature type="domain" description="Aminotransferase class I/classII large" evidence="4">
    <location>
        <begin position="32"/>
        <end position="363"/>
    </location>
</feature>
<dbReference type="EMBL" id="JAOQJV010000007">
    <property type="protein sequence ID" value="MCU6700019.1"/>
    <property type="molecule type" value="Genomic_DNA"/>
</dbReference>
<comment type="similarity">
    <text evidence="3">Belongs to the class-I pyridoxal-phosphate-dependent aminotransferase family.</text>
</comment>
<organism evidence="5 6">
    <name type="scientific">Dorea ammoniilytica</name>
    <dbReference type="NCBI Taxonomy" id="2981788"/>
    <lineage>
        <taxon>Bacteria</taxon>
        <taxon>Bacillati</taxon>
        <taxon>Bacillota</taxon>
        <taxon>Clostridia</taxon>
        <taxon>Lachnospirales</taxon>
        <taxon>Lachnospiraceae</taxon>
        <taxon>Dorea</taxon>
    </lineage>
</organism>
<keyword evidence="3" id="KW-0808">Transferase</keyword>
<gene>
    <name evidence="5" type="ORF">OCV65_07215</name>
</gene>
<dbReference type="PROSITE" id="PS00105">
    <property type="entry name" value="AA_TRANSFER_CLASS_1"/>
    <property type="match status" value="1"/>
</dbReference>
<dbReference type="Pfam" id="PF00155">
    <property type="entry name" value="Aminotran_1_2"/>
    <property type="match status" value="1"/>
</dbReference>
<comment type="cofactor">
    <cofactor evidence="1 3">
        <name>pyridoxal 5'-phosphate</name>
        <dbReference type="ChEBI" id="CHEBI:597326"/>
    </cofactor>
</comment>
<comment type="caution">
    <text evidence="5">The sequence shown here is derived from an EMBL/GenBank/DDBJ whole genome shotgun (WGS) entry which is preliminary data.</text>
</comment>
<dbReference type="RefSeq" id="WP_262581494.1">
    <property type="nucleotide sequence ID" value="NZ_JAOQJV010000007.1"/>
</dbReference>
<keyword evidence="3 5" id="KW-0032">Aminotransferase</keyword>
<evidence type="ECO:0000313" key="5">
    <source>
        <dbReference type="EMBL" id="MCU6700019.1"/>
    </source>
</evidence>
<dbReference type="Gene3D" id="3.40.640.10">
    <property type="entry name" value="Type I PLP-dependent aspartate aminotransferase-like (Major domain)"/>
    <property type="match status" value="1"/>
</dbReference>
<keyword evidence="6" id="KW-1185">Reference proteome</keyword>
<reference evidence="5 6" key="1">
    <citation type="journal article" date="2021" name="ISME Commun">
        <title>Automated analysis of genomic sequences facilitates high-throughput and comprehensive description of bacteria.</title>
        <authorList>
            <person name="Hitch T.C.A."/>
        </authorList>
    </citation>
    <scope>NUCLEOTIDE SEQUENCE [LARGE SCALE GENOMIC DNA]</scope>
    <source>
        <strain evidence="5 6">Sanger_02</strain>
    </source>
</reference>
<sequence>MSEKNIQQDRPAFHGSDIEQIEQYYKIPAESIIKFGANVNPLGLSATLKKDLAEHLDVITSYPDRDYKELRSAIADYCGVKMEHVVTGNGSTELISLLISERNARHAMVIGPTYSEYERELSLTGGRISEYNLSEEHDFHLDIDDFAKALADDVDFVILCNPNNPTSSAMKKDELRSLLELCNSRDIFVMIDETYVEFAPDVSEITAMPLAATYDNLMILRGVSKFYAAPGLRLGYGVTSNQAFLDTLKKHQNPWSLNSLGAYAGVRMLQDKDFIQKTRSLILSERERILNELNSFRYAKAYPAYANFILVKILRDDLTSFDIFDQAIRHGMMIRDCSSFEGLPGEYIRFCIMLPEDNTRLLHCLAKSLA</sequence>
<dbReference type="InterPro" id="IPR015421">
    <property type="entry name" value="PyrdxlP-dep_Trfase_major"/>
</dbReference>
<protein>
    <recommendedName>
        <fullName evidence="3">Aminotransferase</fullName>
        <ecNumber evidence="3">2.6.1.-</ecNumber>
    </recommendedName>
</protein>